<dbReference type="Proteomes" id="UP000054485">
    <property type="component" value="Unassembled WGS sequence"/>
</dbReference>
<dbReference type="OrthoDB" id="2693449at2759"/>
<gene>
    <name evidence="1" type="ORF">CY34DRAFT_108384</name>
</gene>
<accession>A0A0D0AXL1</accession>
<dbReference type="InterPro" id="IPR032675">
    <property type="entry name" value="LRR_dom_sf"/>
</dbReference>
<dbReference type="AlphaFoldDB" id="A0A0D0AXL1"/>
<dbReference type="InParanoid" id="A0A0D0AXL1"/>
<organism evidence="1 2">
    <name type="scientific">Suillus luteus UH-Slu-Lm8-n1</name>
    <dbReference type="NCBI Taxonomy" id="930992"/>
    <lineage>
        <taxon>Eukaryota</taxon>
        <taxon>Fungi</taxon>
        <taxon>Dikarya</taxon>
        <taxon>Basidiomycota</taxon>
        <taxon>Agaricomycotina</taxon>
        <taxon>Agaricomycetes</taxon>
        <taxon>Agaricomycetidae</taxon>
        <taxon>Boletales</taxon>
        <taxon>Suillineae</taxon>
        <taxon>Suillaceae</taxon>
        <taxon>Suillus</taxon>
    </lineage>
</organism>
<evidence type="ECO:0000313" key="1">
    <source>
        <dbReference type="EMBL" id="KIK39122.1"/>
    </source>
</evidence>
<reference evidence="1 2" key="1">
    <citation type="submission" date="2014-04" db="EMBL/GenBank/DDBJ databases">
        <authorList>
            <consortium name="DOE Joint Genome Institute"/>
            <person name="Kuo A."/>
            <person name="Ruytinx J."/>
            <person name="Rineau F."/>
            <person name="Colpaert J."/>
            <person name="Kohler A."/>
            <person name="Nagy L.G."/>
            <person name="Floudas D."/>
            <person name="Copeland A."/>
            <person name="Barry K.W."/>
            <person name="Cichocki N."/>
            <person name="Veneault-Fourrey C."/>
            <person name="LaButti K."/>
            <person name="Lindquist E.A."/>
            <person name="Lipzen A."/>
            <person name="Lundell T."/>
            <person name="Morin E."/>
            <person name="Murat C."/>
            <person name="Sun H."/>
            <person name="Tunlid A."/>
            <person name="Henrissat B."/>
            <person name="Grigoriev I.V."/>
            <person name="Hibbett D.S."/>
            <person name="Martin F."/>
            <person name="Nordberg H.P."/>
            <person name="Cantor M.N."/>
            <person name="Hua S.X."/>
        </authorList>
    </citation>
    <scope>NUCLEOTIDE SEQUENCE [LARGE SCALE GENOMIC DNA]</scope>
    <source>
        <strain evidence="1 2">UH-Slu-Lm8-n1</strain>
    </source>
</reference>
<protein>
    <recommendedName>
        <fullName evidence="3">F-box domain-containing protein</fullName>
    </recommendedName>
</protein>
<dbReference type="Gene3D" id="3.80.10.10">
    <property type="entry name" value="Ribonuclease Inhibitor"/>
    <property type="match status" value="1"/>
</dbReference>
<dbReference type="EMBL" id="KN835358">
    <property type="protein sequence ID" value="KIK39122.1"/>
    <property type="molecule type" value="Genomic_DNA"/>
</dbReference>
<sequence length="523" mass="59752">MHHALLIPEILSYIISHITVDERCGIWPADYVKSSAPTLVALALTCRAFSEPALDALWKDPEGVEPFMRCAGMIPAPQYTMQRDKEYFIVPTKTQLSIMARYGHRVRSLNVSMERWRPGYPTQLFLRIISGSSGVLVPNLRSLEIDLPCKFLHMVPPLLGLRMQCFIICISDYEQDGENVHTVFEHLSLNCPSLESLTVLHSSHLFRNPDHNVPYILPMSRAIQQMPKLRVVNVPAITKDALVYLGGLPSVTEISFRLPTGSDLEDILGSSRNPVFFENVDNVEWEIEEWQDVEVFTRLWPSKLTSMTLRSEVKFDPSLLQVLCDSLHVRETFRNLQRIYLFENDTYQLSPSTIITLDTIRPLFYLSQLRVVYIDARTMNIGANGLVEMAEAWKCLEMLILNKMDGSMSGAAPMSQWITVPEVVSFVERCPSLKSLWIGVTLRTVADDYDMDEASLRALVPRDSKSKLVSLKLNYPRNEDHIRKTYSSSFGWLFSKLFPRINPSYVPWILLFDTTEPSLQQTI</sequence>
<evidence type="ECO:0008006" key="3">
    <source>
        <dbReference type="Google" id="ProtNLM"/>
    </source>
</evidence>
<keyword evidence="2" id="KW-1185">Reference proteome</keyword>
<proteinExistence type="predicted"/>
<evidence type="ECO:0000313" key="2">
    <source>
        <dbReference type="Proteomes" id="UP000054485"/>
    </source>
</evidence>
<name>A0A0D0AXL1_9AGAM</name>
<reference evidence="2" key="2">
    <citation type="submission" date="2015-01" db="EMBL/GenBank/DDBJ databases">
        <title>Evolutionary Origins and Diversification of the Mycorrhizal Mutualists.</title>
        <authorList>
            <consortium name="DOE Joint Genome Institute"/>
            <consortium name="Mycorrhizal Genomics Consortium"/>
            <person name="Kohler A."/>
            <person name="Kuo A."/>
            <person name="Nagy L.G."/>
            <person name="Floudas D."/>
            <person name="Copeland A."/>
            <person name="Barry K.W."/>
            <person name="Cichocki N."/>
            <person name="Veneault-Fourrey C."/>
            <person name="LaButti K."/>
            <person name="Lindquist E.A."/>
            <person name="Lipzen A."/>
            <person name="Lundell T."/>
            <person name="Morin E."/>
            <person name="Murat C."/>
            <person name="Riley R."/>
            <person name="Ohm R."/>
            <person name="Sun H."/>
            <person name="Tunlid A."/>
            <person name="Henrissat B."/>
            <person name="Grigoriev I.V."/>
            <person name="Hibbett D.S."/>
            <person name="Martin F."/>
        </authorList>
    </citation>
    <scope>NUCLEOTIDE SEQUENCE [LARGE SCALE GENOMIC DNA]</scope>
    <source>
        <strain evidence="2">UH-Slu-Lm8-n1</strain>
    </source>
</reference>
<dbReference type="HOGENOM" id="CLU_021164_0_2_1"/>
<dbReference type="SUPFAM" id="SSF52047">
    <property type="entry name" value="RNI-like"/>
    <property type="match status" value="1"/>
</dbReference>